<accession>A0A820L8K8</accession>
<dbReference type="AlphaFoldDB" id="A0A820L8K8"/>
<dbReference type="EMBL" id="CAJOAY010022189">
    <property type="protein sequence ID" value="CAF4354964.1"/>
    <property type="molecule type" value="Genomic_DNA"/>
</dbReference>
<reference evidence="1" key="1">
    <citation type="submission" date="2021-02" db="EMBL/GenBank/DDBJ databases">
        <authorList>
            <person name="Nowell W R."/>
        </authorList>
    </citation>
    <scope>NUCLEOTIDE SEQUENCE</scope>
</reference>
<feature type="non-terminal residue" evidence="1">
    <location>
        <position position="1"/>
    </location>
</feature>
<sequence>LSFDIQYQSRSGYFIIDHHGTSNVST</sequence>
<name>A0A820L8K8_9BILA</name>
<gene>
    <name evidence="1" type="ORF">OKA104_LOCUS49011</name>
</gene>
<evidence type="ECO:0000313" key="1">
    <source>
        <dbReference type="EMBL" id="CAF4354964.1"/>
    </source>
</evidence>
<evidence type="ECO:0000313" key="2">
    <source>
        <dbReference type="Proteomes" id="UP000663881"/>
    </source>
</evidence>
<comment type="caution">
    <text evidence="1">The sequence shown here is derived from an EMBL/GenBank/DDBJ whole genome shotgun (WGS) entry which is preliminary data.</text>
</comment>
<organism evidence="1 2">
    <name type="scientific">Adineta steineri</name>
    <dbReference type="NCBI Taxonomy" id="433720"/>
    <lineage>
        <taxon>Eukaryota</taxon>
        <taxon>Metazoa</taxon>
        <taxon>Spiralia</taxon>
        <taxon>Gnathifera</taxon>
        <taxon>Rotifera</taxon>
        <taxon>Eurotatoria</taxon>
        <taxon>Bdelloidea</taxon>
        <taxon>Adinetida</taxon>
        <taxon>Adinetidae</taxon>
        <taxon>Adineta</taxon>
    </lineage>
</organism>
<dbReference type="Proteomes" id="UP000663881">
    <property type="component" value="Unassembled WGS sequence"/>
</dbReference>
<proteinExistence type="predicted"/>
<protein>
    <submittedName>
        <fullName evidence="1">Uncharacterized protein</fullName>
    </submittedName>
</protein>